<dbReference type="CDD" id="cd02440">
    <property type="entry name" value="AdoMet_MTases"/>
    <property type="match status" value="1"/>
</dbReference>
<proteinExistence type="predicted"/>
<evidence type="ECO:0000313" key="3">
    <source>
        <dbReference type="Proteomes" id="UP000013243"/>
    </source>
</evidence>
<dbReference type="KEGG" id="rmb:K529_020275"/>
<dbReference type="PANTHER" id="PTHR43861:SF1">
    <property type="entry name" value="TRANS-ACONITATE 2-METHYLTRANSFERASE"/>
    <property type="match status" value="1"/>
</dbReference>
<reference evidence="2 3" key="1">
    <citation type="journal article" date="2016" name="ISME J.">
        <title>Global occurrence and heterogeneity of the Roseobacter-clade species Ruegeria mobilis.</title>
        <authorList>
            <person name="Sonnenschein E."/>
            <person name="Gram L."/>
        </authorList>
    </citation>
    <scope>NUCLEOTIDE SEQUENCE [LARGE SCALE GENOMIC DNA]</scope>
    <source>
        <strain evidence="2 3">F1926</strain>
        <plasmid evidence="2 3">unnamed1</plasmid>
    </source>
</reference>
<dbReference type="InterPro" id="IPR025714">
    <property type="entry name" value="Methyltranfer_dom"/>
</dbReference>
<dbReference type="InterPro" id="IPR029063">
    <property type="entry name" value="SAM-dependent_MTases_sf"/>
</dbReference>
<keyword evidence="2" id="KW-0830">Ubiquinone</keyword>
<dbReference type="OrthoDB" id="5642573at2"/>
<organism evidence="2 3">
    <name type="scientific">Tritonibacter mobilis F1926</name>
    <dbReference type="NCBI Taxonomy" id="1265309"/>
    <lineage>
        <taxon>Bacteria</taxon>
        <taxon>Pseudomonadati</taxon>
        <taxon>Pseudomonadota</taxon>
        <taxon>Alphaproteobacteria</taxon>
        <taxon>Rhodobacterales</taxon>
        <taxon>Paracoccaceae</taxon>
        <taxon>Tritonibacter</taxon>
    </lineage>
</organism>
<sequence>MSVNAMFWDRVAKRYAAQPVSDPAAYEVTLSRTASYLSADQTILELGCGTGSTAVTLAPSVAQMLATDFSAKMIEFGQERARAAGLSNLKFQVCDLETAPVGPFDAVLAFNLFHLLPELDASLQKVSQRLKPGGLFISKTVCMQDAKSGLKRRLIGAVLPMMRWVGKAPDTVHFMTVRDWQRRIEMAGFEILETGSYPADLPSRFVVARKS</sequence>
<dbReference type="AlphaFoldDB" id="A0A1B1A946"/>
<dbReference type="Pfam" id="PF13847">
    <property type="entry name" value="Methyltransf_31"/>
    <property type="match status" value="1"/>
</dbReference>
<name>A0A1B1A946_9RHOB</name>
<feature type="domain" description="Methyltransferase" evidence="1">
    <location>
        <begin position="39"/>
        <end position="145"/>
    </location>
</feature>
<dbReference type="SUPFAM" id="SSF53335">
    <property type="entry name" value="S-adenosyl-L-methionine-dependent methyltransferases"/>
    <property type="match status" value="1"/>
</dbReference>
<evidence type="ECO:0000259" key="1">
    <source>
        <dbReference type="Pfam" id="PF13847"/>
    </source>
</evidence>
<dbReference type="EMBL" id="CP015231">
    <property type="protein sequence ID" value="ANP43094.1"/>
    <property type="molecule type" value="Genomic_DNA"/>
</dbReference>
<dbReference type="Proteomes" id="UP000013243">
    <property type="component" value="Plasmid unnamed1"/>
</dbReference>
<keyword evidence="2" id="KW-0614">Plasmid</keyword>
<gene>
    <name evidence="2" type="ORF">K529_020275</name>
</gene>
<accession>A0A1B1A946</accession>
<protein>
    <submittedName>
        <fullName evidence="2">Ubiquinone biosynthesis protein UbiE</fullName>
    </submittedName>
</protein>
<dbReference type="Gene3D" id="3.40.50.150">
    <property type="entry name" value="Vaccinia Virus protein VP39"/>
    <property type="match status" value="1"/>
</dbReference>
<dbReference type="PANTHER" id="PTHR43861">
    <property type="entry name" value="TRANS-ACONITATE 2-METHYLTRANSFERASE-RELATED"/>
    <property type="match status" value="1"/>
</dbReference>
<evidence type="ECO:0000313" key="2">
    <source>
        <dbReference type="EMBL" id="ANP43094.1"/>
    </source>
</evidence>
<geneLocation type="plasmid" evidence="2 3">
    <name>unnamed1</name>
</geneLocation>